<dbReference type="Proteomes" id="UP000557307">
    <property type="component" value="Unassembled WGS sequence"/>
</dbReference>
<sequence>MNIAYQKQPVGFDRPSLVRQPSVLEYKPLSLQKPQALTSYYRSLLFASASTAPQPTVREVSSALATVDARERRSPGFEEKAQGHIEEHLYSSERITVSNIYPNPASEYAEVDYTLNASVRDAKIIFYNVLGSSVAEYALDRTDRKLRVNTREMPSGIYFYQLAVEGKKVATKKMLVRHQQ</sequence>
<comment type="caution">
    <text evidence="2">The sequence shown here is derived from an EMBL/GenBank/DDBJ whole genome shotgun (WGS) entry which is preliminary data.</text>
</comment>
<proteinExistence type="predicted"/>
<dbReference type="EMBL" id="JACHGF010000003">
    <property type="protein sequence ID" value="MBB5283965.1"/>
    <property type="molecule type" value="Genomic_DNA"/>
</dbReference>
<accession>A0A840TM16</accession>
<dbReference type="AlphaFoldDB" id="A0A840TM16"/>
<protein>
    <recommendedName>
        <fullName evidence="1">Secretion system C-terminal sorting domain-containing protein</fullName>
    </recommendedName>
</protein>
<organism evidence="2 3">
    <name type="scientific">Rhabdobacter roseus</name>
    <dbReference type="NCBI Taxonomy" id="1655419"/>
    <lineage>
        <taxon>Bacteria</taxon>
        <taxon>Pseudomonadati</taxon>
        <taxon>Bacteroidota</taxon>
        <taxon>Cytophagia</taxon>
        <taxon>Cytophagales</taxon>
        <taxon>Cytophagaceae</taxon>
        <taxon>Rhabdobacter</taxon>
    </lineage>
</organism>
<dbReference type="Pfam" id="PF18962">
    <property type="entry name" value="Por_Secre_tail"/>
    <property type="match status" value="1"/>
</dbReference>
<dbReference type="InterPro" id="IPR026444">
    <property type="entry name" value="Secre_tail"/>
</dbReference>
<dbReference type="NCBIfam" id="TIGR04183">
    <property type="entry name" value="Por_Secre_tail"/>
    <property type="match status" value="1"/>
</dbReference>
<gene>
    <name evidence="2" type="ORF">HNQ92_002108</name>
</gene>
<evidence type="ECO:0000313" key="2">
    <source>
        <dbReference type="EMBL" id="MBB5283965.1"/>
    </source>
</evidence>
<name>A0A840TM16_9BACT</name>
<keyword evidence="3" id="KW-1185">Reference proteome</keyword>
<evidence type="ECO:0000259" key="1">
    <source>
        <dbReference type="Pfam" id="PF18962"/>
    </source>
</evidence>
<reference evidence="2 3" key="1">
    <citation type="submission" date="2020-08" db="EMBL/GenBank/DDBJ databases">
        <title>Genomic Encyclopedia of Type Strains, Phase IV (KMG-IV): sequencing the most valuable type-strain genomes for metagenomic binning, comparative biology and taxonomic classification.</title>
        <authorList>
            <person name="Goeker M."/>
        </authorList>
    </citation>
    <scope>NUCLEOTIDE SEQUENCE [LARGE SCALE GENOMIC DNA]</scope>
    <source>
        <strain evidence="2 3">DSM 105074</strain>
    </source>
</reference>
<evidence type="ECO:0000313" key="3">
    <source>
        <dbReference type="Proteomes" id="UP000557307"/>
    </source>
</evidence>
<feature type="domain" description="Secretion system C-terminal sorting" evidence="1">
    <location>
        <begin position="100"/>
        <end position="176"/>
    </location>
</feature>